<comment type="subcellular location">
    <subcellularLocation>
        <location evidence="2">Cytoplasm</location>
    </subcellularLocation>
    <subcellularLocation>
        <location evidence="1">Nucleus</location>
    </subcellularLocation>
</comment>
<protein>
    <submittedName>
        <fullName evidence="9">Aste57867_22555 protein</fullName>
    </submittedName>
</protein>
<dbReference type="PANTHER" id="PTHR21452:SF4">
    <property type="entry name" value="EXPORTIN-6"/>
    <property type="match status" value="1"/>
</dbReference>
<dbReference type="AlphaFoldDB" id="A0A485LKE9"/>
<keyword evidence="6" id="KW-0653">Protein transport</keyword>
<dbReference type="SUPFAM" id="SSF48371">
    <property type="entry name" value="ARM repeat"/>
    <property type="match status" value="1"/>
</dbReference>
<evidence type="ECO:0000313" key="10">
    <source>
        <dbReference type="Proteomes" id="UP000332933"/>
    </source>
</evidence>
<dbReference type="EMBL" id="CAADRA010007096">
    <property type="protein sequence ID" value="VFT99214.1"/>
    <property type="molecule type" value="Genomic_DNA"/>
</dbReference>
<evidence type="ECO:0000313" key="8">
    <source>
        <dbReference type="EMBL" id="KAF0685587.1"/>
    </source>
</evidence>
<name>A0A485LKE9_9STRA</name>
<organism evidence="9 10">
    <name type="scientific">Aphanomyces stellatus</name>
    <dbReference type="NCBI Taxonomy" id="120398"/>
    <lineage>
        <taxon>Eukaryota</taxon>
        <taxon>Sar</taxon>
        <taxon>Stramenopiles</taxon>
        <taxon>Oomycota</taxon>
        <taxon>Saprolegniomycetes</taxon>
        <taxon>Saprolegniales</taxon>
        <taxon>Verrucalvaceae</taxon>
        <taxon>Aphanomyces</taxon>
    </lineage>
</organism>
<keyword evidence="5" id="KW-0963">Cytoplasm</keyword>
<dbReference type="InterPro" id="IPR040016">
    <property type="entry name" value="XPO6"/>
</dbReference>
<dbReference type="GO" id="GO:0005049">
    <property type="term" value="F:nuclear export signal receptor activity"/>
    <property type="evidence" value="ECO:0007669"/>
    <property type="project" value="InterPro"/>
</dbReference>
<evidence type="ECO:0000256" key="5">
    <source>
        <dbReference type="ARBA" id="ARBA00022490"/>
    </source>
</evidence>
<reference evidence="8" key="2">
    <citation type="submission" date="2019-06" db="EMBL/GenBank/DDBJ databases">
        <title>Genomics analysis of Aphanomyces spp. identifies a new class of oomycete effector associated with host adaptation.</title>
        <authorList>
            <person name="Gaulin E."/>
        </authorList>
    </citation>
    <scope>NUCLEOTIDE SEQUENCE</scope>
    <source>
        <strain evidence="8">CBS 578.67</strain>
    </source>
</reference>
<accession>A0A485LKE9</accession>
<comment type="similarity">
    <text evidence="3">Belongs to the exportin family.</text>
</comment>
<reference evidence="9 10" key="1">
    <citation type="submission" date="2019-03" db="EMBL/GenBank/DDBJ databases">
        <authorList>
            <person name="Gaulin E."/>
            <person name="Dumas B."/>
        </authorList>
    </citation>
    <scope>NUCLEOTIDE SEQUENCE [LARGE SCALE GENOMIC DNA]</scope>
    <source>
        <strain evidence="9">CBS 568.67</strain>
    </source>
</reference>
<keyword evidence="7" id="KW-0539">Nucleus</keyword>
<evidence type="ECO:0000256" key="3">
    <source>
        <dbReference type="ARBA" id="ARBA00009466"/>
    </source>
</evidence>
<dbReference type="Proteomes" id="UP000332933">
    <property type="component" value="Unassembled WGS sequence"/>
</dbReference>
<evidence type="ECO:0000256" key="1">
    <source>
        <dbReference type="ARBA" id="ARBA00004123"/>
    </source>
</evidence>
<proteinExistence type="inferred from homology"/>
<dbReference type="OrthoDB" id="10261013at2759"/>
<evidence type="ECO:0000313" key="9">
    <source>
        <dbReference type="EMBL" id="VFT99214.1"/>
    </source>
</evidence>
<sequence length="676" mass="75646">MHHLVQRMLFSTNCSQLDELDDEPPANRTNCNSPDSFPDVLGDGDVIVSTGALQDQGQETAEFSDLKSFVFECFSLVRRITKLPGCAQLLLTAMLPTVQTSCQQFMQIHKNPIPLVRTREDQAVHDLTVRCALLSCVSAQHFSNSCVVSEKTTGWEILVLFIQLAEYIKYVVFYSIQSHFDKCEVLSCIRLCTSCVPFVFQSGGSESLKSAGESIVQVILSTMDTSIVPSPQNVMQSALNLLACIGSVFPYSIQSEIPSMQQLQISLQRFSLHLPPIVQGNLYTALSHSVLSGDWNHASTAYAALITPVLGSLVESVITMQQNSHRVVESSLLAQLIRDVSICRALTNAVFSKPKPIKVAFYCHIQPALPYTLDVLRLYLTYLYQSPSSQLQSAVAAINELIGLYTDLFRSIRKELPSDIVVQIVTALVELFQHTQLTLKLESLGASGTAVLCGFLKLLRVLVEENTTTTASFLQSILDLCFGSLNEVIFAHRHYDTVVPFFIALMEEILENHYRFFVVTQNKFDEQGRRQKVFANEVASKYFLAILQAIGTILQQENVPPTLCKQIIVSLERIQASHNVFGFDGFRSDVRMAFLHTILSLLANGRVYLLKDELSLLLYHIAEVDFPSFYQVCLPQYVGEKNLLALRSWSGQTDEPTFILELSNFFNDLRVIQNCQ</sequence>
<keyword evidence="10" id="KW-1185">Reference proteome</keyword>
<dbReference type="EMBL" id="VJMH01007070">
    <property type="protein sequence ID" value="KAF0685587.1"/>
    <property type="molecule type" value="Genomic_DNA"/>
</dbReference>
<dbReference type="GO" id="GO:0005737">
    <property type="term" value="C:cytoplasm"/>
    <property type="evidence" value="ECO:0007669"/>
    <property type="project" value="UniProtKB-SubCell"/>
</dbReference>
<evidence type="ECO:0000256" key="4">
    <source>
        <dbReference type="ARBA" id="ARBA00022448"/>
    </source>
</evidence>
<evidence type="ECO:0000256" key="7">
    <source>
        <dbReference type="ARBA" id="ARBA00023242"/>
    </source>
</evidence>
<dbReference type="InterPro" id="IPR016024">
    <property type="entry name" value="ARM-type_fold"/>
</dbReference>
<keyword evidence="4" id="KW-0813">Transport</keyword>
<evidence type="ECO:0000256" key="6">
    <source>
        <dbReference type="ARBA" id="ARBA00022927"/>
    </source>
</evidence>
<dbReference type="PANTHER" id="PTHR21452">
    <property type="entry name" value="EXPORTIN-6"/>
    <property type="match status" value="1"/>
</dbReference>
<evidence type="ECO:0000256" key="2">
    <source>
        <dbReference type="ARBA" id="ARBA00004496"/>
    </source>
</evidence>
<dbReference type="GO" id="GO:0005634">
    <property type="term" value="C:nucleus"/>
    <property type="evidence" value="ECO:0007669"/>
    <property type="project" value="UniProtKB-SubCell"/>
</dbReference>
<dbReference type="GO" id="GO:0006611">
    <property type="term" value="P:protein export from nucleus"/>
    <property type="evidence" value="ECO:0007669"/>
    <property type="project" value="InterPro"/>
</dbReference>
<gene>
    <name evidence="9" type="primary">Aste57867_22555</name>
    <name evidence="8" type="ORF">As57867_022485</name>
    <name evidence="9" type="ORF">ASTE57867_22555</name>
</gene>